<sequence length="195" mass="22270">MTVACRDGYQSIFQHLFENYSDQSSDKIPRGPDCQFRYTPFLDLAFDSGHMPTVHYLLTEKNQYFGPQSWFDAGGMCDKSIIEFVLDHTHPSKLQKAFSCIFKVGVENGAYDLVKHLYNQKPIDKSLLERITRIDQANLLKYVIDNTKFCGDGQDNIETSTNSSLHVFQTDLTRSELLDIAIQSSISKYTNGLDF</sequence>
<keyword evidence="2" id="KW-1185">Reference proteome</keyword>
<dbReference type="AlphaFoldDB" id="F4Q8F7"/>
<reference evidence="2" key="1">
    <citation type="journal article" date="2011" name="Genome Res.">
        <title>Phylogeny-wide analysis of social amoeba genomes highlights ancient origins for complex intercellular communication.</title>
        <authorList>
            <person name="Heidel A.J."/>
            <person name="Lawal H.M."/>
            <person name="Felder M."/>
            <person name="Schilde C."/>
            <person name="Helps N.R."/>
            <person name="Tunggal B."/>
            <person name="Rivero F."/>
            <person name="John U."/>
            <person name="Schleicher M."/>
            <person name="Eichinger L."/>
            <person name="Platzer M."/>
            <person name="Noegel A.A."/>
            <person name="Schaap P."/>
            <person name="Gloeckner G."/>
        </authorList>
    </citation>
    <scope>NUCLEOTIDE SEQUENCE [LARGE SCALE GENOMIC DNA]</scope>
    <source>
        <strain evidence="2">SH3</strain>
    </source>
</reference>
<dbReference type="Proteomes" id="UP000007797">
    <property type="component" value="Unassembled WGS sequence"/>
</dbReference>
<evidence type="ECO:0000313" key="1">
    <source>
        <dbReference type="EMBL" id="EGG16057.1"/>
    </source>
</evidence>
<proteinExistence type="predicted"/>
<organism evidence="1 2">
    <name type="scientific">Cavenderia fasciculata</name>
    <name type="common">Slime mold</name>
    <name type="synonym">Dictyostelium fasciculatum</name>
    <dbReference type="NCBI Taxonomy" id="261658"/>
    <lineage>
        <taxon>Eukaryota</taxon>
        <taxon>Amoebozoa</taxon>
        <taxon>Evosea</taxon>
        <taxon>Eumycetozoa</taxon>
        <taxon>Dictyostelia</taxon>
        <taxon>Acytosteliales</taxon>
        <taxon>Cavenderiaceae</taxon>
        <taxon>Cavenderia</taxon>
    </lineage>
</organism>
<dbReference type="GeneID" id="14867823"/>
<name>F4Q8F7_CACFS</name>
<protein>
    <recommendedName>
        <fullName evidence="3">Ankyrin repeat-containing protein</fullName>
    </recommendedName>
</protein>
<dbReference type="KEGG" id="dfa:DFA_09729"/>
<dbReference type="EMBL" id="GL883025">
    <property type="protein sequence ID" value="EGG16057.1"/>
    <property type="molecule type" value="Genomic_DNA"/>
</dbReference>
<dbReference type="RefSeq" id="XP_004352382.1">
    <property type="nucleotide sequence ID" value="XM_004352330.1"/>
</dbReference>
<evidence type="ECO:0008006" key="3">
    <source>
        <dbReference type="Google" id="ProtNLM"/>
    </source>
</evidence>
<accession>F4Q8F7</accession>
<evidence type="ECO:0000313" key="2">
    <source>
        <dbReference type="Proteomes" id="UP000007797"/>
    </source>
</evidence>
<gene>
    <name evidence="1" type="ORF">DFA_09729</name>
</gene>